<keyword evidence="3" id="KW-0378">Hydrolase</keyword>
<evidence type="ECO:0000313" key="4">
    <source>
        <dbReference type="Proteomes" id="UP000557307"/>
    </source>
</evidence>
<dbReference type="PANTHER" id="PTHR30547">
    <property type="entry name" value="UNCHARACTERIZED PROTEIN YHCG-RELATED"/>
    <property type="match status" value="1"/>
</dbReference>
<keyword evidence="4" id="KW-1185">Reference proteome</keyword>
<keyword evidence="3" id="KW-0255">Endonuclease</keyword>
<dbReference type="Pfam" id="PF06250">
    <property type="entry name" value="YhcG_C"/>
    <property type="match status" value="1"/>
</dbReference>
<dbReference type="RefSeq" id="WP_184176923.1">
    <property type="nucleotide sequence ID" value="NZ_JACHGF010000008.1"/>
</dbReference>
<gene>
    <name evidence="3" type="ORF">HNQ92_004275</name>
</gene>
<organism evidence="3 4">
    <name type="scientific">Rhabdobacter roseus</name>
    <dbReference type="NCBI Taxonomy" id="1655419"/>
    <lineage>
        <taxon>Bacteria</taxon>
        <taxon>Pseudomonadati</taxon>
        <taxon>Bacteroidota</taxon>
        <taxon>Cytophagia</taxon>
        <taxon>Cytophagales</taxon>
        <taxon>Cytophagaceae</taxon>
        <taxon>Rhabdobacter</taxon>
    </lineage>
</organism>
<dbReference type="AlphaFoldDB" id="A0A840TT93"/>
<dbReference type="Pfam" id="PF17761">
    <property type="entry name" value="DUF1016_N"/>
    <property type="match status" value="2"/>
</dbReference>
<dbReference type="InterPro" id="IPR053148">
    <property type="entry name" value="PD-DEXK-like_domain"/>
</dbReference>
<comment type="caution">
    <text evidence="3">The sequence shown here is derived from an EMBL/GenBank/DDBJ whole genome shotgun (WGS) entry which is preliminary data.</text>
</comment>
<name>A0A840TT93_9BACT</name>
<evidence type="ECO:0000259" key="1">
    <source>
        <dbReference type="Pfam" id="PF06250"/>
    </source>
</evidence>
<protein>
    <submittedName>
        <fullName evidence="3">Putative nuclease of restriction endonuclease-like (RecB) superfamily</fullName>
    </submittedName>
</protein>
<dbReference type="InterPro" id="IPR009362">
    <property type="entry name" value="YhcG_C"/>
</dbReference>
<feature type="domain" description="YhcG PDDEXK nuclease" evidence="1">
    <location>
        <begin position="203"/>
        <end position="355"/>
    </location>
</feature>
<evidence type="ECO:0000313" key="3">
    <source>
        <dbReference type="EMBL" id="MBB5286115.1"/>
    </source>
</evidence>
<keyword evidence="3" id="KW-0540">Nuclease</keyword>
<accession>A0A840TT93</accession>
<dbReference type="PANTHER" id="PTHR30547:SF5">
    <property type="entry name" value="NUCLEASE YHCG-RELATED"/>
    <property type="match status" value="1"/>
</dbReference>
<dbReference type="GO" id="GO:0003676">
    <property type="term" value="F:nucleic acid binding"/>
    <property type="evidence" value="ECO:0007669"/>
    <property type="project" value="InterPro"/>
</dbReference>
<dbReference type="InterPro" id="IPR041527">
    <property type="entry name" value="YhcG_N"/>
</dbReference>
<feature type="domain" description="YhcG N-terminal" evidence="2">
    <location>
        <begin position="127"/>
        <end position="178"/>
    </location>
</feature>
<dbReference type="Gene3D" id="3.40.1350.10">
    <property type="match status" value="1"/>
</dbReference>
<evidence type="ECO:0000259" key="2">
    <source>
        <dbReference type="Pfam" id="PF17761"/>
    </source>
</evidence>
<proteinExistence type="predicted"/>
<dbReference type="InterPro" id="IPR011856">
    <property type="entry name" value="tRNA_endonuc-like_dom_sf"/>
</dbReference>
<reference evidence="3 4" key="1">
    <citation type="submission" date="2020-08" db="EMBL/GenBank/DDBJ databases">
        <title>Genomic Encyclopedia of Type Strains, Phase IV (KMG-IV): sequencing the most valuable type-strain genomes for metagenomic binning, comparative biology and taxonomic classification.</title>
        <authorList>
            <person name="Goeker M."/>
        </authorList>
    </citation>
    <scope>NUCLEOTIDE SEQUENCE [LARGE SCALE GENOMIC DNA]</scope>
    <source>
        <strain evidence="3 4">DSM 105074</strain>
    </source>
</reference>
<dbReference type="Proteomes" id="UP000557307">
    <property type="component" value="Unassembled WGS sequence"/>
</dbReference>
<feature type="domain" description="YhcG N-terminal" evidence="2">
    <location>
        <begin position="11"/>
        <end position="89"/>
    </location>
</feature>
<sequence length="365" mass="42529">MHDFKQLTSAIEQAHNQLQAKAASAVNQALTLRNWLIGYYIVEFEQRGKDRAAYGDGLIDSLNSKLNHIKGIDRRSLFRFRLFYLTYPQLGFSVADQFFLQDSTLFPSQKVGTVTPQFIDKLQVPAEKIFSRLSYSHIELLLNIDDPLKRTFYELECIKGTWSVRELKRQINSLYYERSGLSAQPEKLAERVRQQSKLSVPTDIIKNIYAFEFLDLKTRELVEESDLETALIDHIQEFIIELGNGFCFEARQRRILIGSTYYFIDLVFYHRILKCHVLIELKMGAFEHGDIGQLNTYLNYFKQEISEKNDNPPVGILLVAEKDHALVKYATAGMDENLFVKQYLIQLPSAEQLQQYMEKELRELR</sequence>
<dbReference type="EMBL" id="JACHGF010000008">
    <property type="protein sequence ID" value="MBB5286115.1"/>
    <property type="molecule type" value="Genomic_DNA"/>
</dbReference>
<dbReference type="GO" id="GO:0004519">
    <property type="term" value="F:endonuclease activity"/>
    <property type="evidence" value="ECO:0007669"/>
    <property type="project" value="UniProtKB-KW"/>
</dbReference>